<evidence type="ECO:0000313" key="1">
    <source>
        <dbReference type="EMBL" id="KAI3753893.1"/>
    </source>
</evidence>
<accession>A0ACB9E4G6</accession>
<dbReference type="Proteomes" id="UP001055811">
    <property type="component" value="Linkage Group LG04"/>
</dbReference>
<dbReference type="EMBL" id="CM042012">
    <property type="protein sequence ID" value="KAI3753893.1"/>
    <property type="molecule type" value="Genomic_DNA"/>
</dbReference>
<reference evidence="1 2" key="2">
    <citation type="journal article" date="2022" name="Mol. Ecol. Resour.">
        <title>The genomes of chicory, endive, great burdock and yacon provide insights into Asteraceae paleo-polyploidization history and plant inulin production.</title>
        <authorList>
            <person name="Fan W."/>
            <person name="Wang S."/>
            <person name="Wang H."/>
            <person name="Wang A."/>
            <person name="Jiang F."/>
            <person name="Liu H."/>
            <person name="Zhao H."/>
            <person name="Xu D."/>
            <person name="Zhang Y."/>
        </authorList>
    </citation>
    <scope>NUCLEOTIDE SEQUENCE [LARGE SCALE GENOMIC DNA]</scope>
    <source>
        <strain evidence="2">cv. Punajuju</strain>
        <tissue evidence="1">Leaves</tissue>
    </source>
</reference>
<organism evidence="1 2">
    <name type="scientific">Cichorium intybus</name>
    <name type="common">Chicory</name>
    <dbReference type="NCBI Taxonomy" id="13427"/>
    <lineage>
        <taxon>Eukaryota</taxon>
        <taxon>Viridiplantae</taxon>
        <taxon>Streptophyta</taxon>
        <taxon>Embryophyta</taxon>
        <taxon>Tracheophyta</taxon>
        <taxon>Spermatophyta</taxon>
        <taxon>Magnoliopsida</taxon>
        <taxon>eudicotyledons</taxon>
        <taxon>Gunneridae</taxon>
        <taxon>Pentapetalae</taxon>
        <taxon>asterids</taxon>
        <taxon>campanulids</taxon>
        <taxon>Asterales</taxon>
        <taxon>Asteraceae</taxon>
        <taxon>Cichorioideae</taxon>
        <taxon>Cichorieae</taxon>
        <taxon>Cichoriinae</taxon>
        <taxon>Cichorium</taxon>
    </lineage>
</organism>
<comment type="caution">
    <text evidence="1">The sequence shown here is derived from an EMBL/GenBank/DDBJ whole genome shotgun (WGS) entry which is preliminary data.</text>
</comment>
<name>A0ACB9E4G6_CICIN</name>
<gene>
    <name evidence="1" type="ORF">L2E82_25958</name>
</gene>
<proteinExistence type="predicted"/>
<protein>
    <submittedName>
        <fullName evidence="1">Uncharacterized protein</fullName>
    </submittedName>
</protein>
<evidence type="ECO:0000313" key="2">
    <source>
        <dbReference type="Proteomes" id="UP001055811"/>
    </source>
</evidence>
<reference evidence="2" key="1">
    <citation type="journal article" date="2022" name="Mol. Ecol. Resour.">
        <title>The genomes of chicory, endive, great burdock and yacon provide insights into Asteraceae palaeo-polyploidization history and plant inulin production.</title>
        <authorList>
            <person name="Fan W."/>
            <person name="Wang S."/>
            <person name="Wang H."/>
            <person name="Wang A."/>
            <person name="Jiang F."/>
            <person name="Liu H."/>
            <person name="Zhao H."/>
            <person name="Xu D."/>
            <person name="Zhang Y."/>
        </authorList>
    </citation>
    <scope>NUCLEOTIDE SEQUENCE [LARGE SCALE GENOMIC DNA]</scope>
    <source>
        <strain evidence="2">cv. Punajuju</strain>
    </source>
</reference>
<sequence>MTKLSLLFSAAGLLLLVATAEAATKTIFTTTTTGKRTDMSCDQQMIEQQRLNHCVMYLDSGSGMGPAQGIMPSSTPEKELELCCMQLRNIDEPCRCEALNAMMNIQRWIHGMAQNLPEKCNFEPQMCQKYGS</sequence>
<keyword evidence="2" id="KW-1185">Reference proteome</keyword>